<keyword evidence="1 3" id="KW-0378">Hydrolase</keyword>
<dbReference type="InterPro" id="IPR000073">
    <property type="entry name" value="AB_hydrolase_1"/>
</dbReference>
<evidence type="ECO:0000259" key="2">
    <source>
        <dbReference type="Pfam" id="PF00561"/>
    </source>
</evidence>
<dbReference type="InterPro" id="IPR029058">
    <property type="entry name" value="AB_hydrolase_fold"/>
</dbReference>
<gene>
    <name evidence="3" type="ORF">GNZ21_00605</name>
</gene>
<dbReference type="RefSeq" id="WP_188503729.1">
    <property type="nucleotide sequence ID" value="NZ_BMFX01000018.1"/>
</dbReference>
<dbReference type="AlphaFoldDB" id="A0A7K1UEG7"/>
<name>A0A7K1UEG7_9MICC</name>
<evidence type="ECO:0000256" key="1">
    <source>
        <dbReference type="ARBA" id="ARBA00022801"/>
    </source>
</evidence>
<dbReference type="SUPFAM" id="SSF53474">
    <property type="entry name" value="alpha/beta-Hydrolases"/>
    <property type="match status" value="1"/>
</dbReference>
<organism evidence="3 4">
    <name type="scientific">Nesterenkonia alkaliphila</name>
    <dbReference type="NCBI Taxonomy" id="1463631"/>
    <lineage>
        <taxon>Bacteria</taxon>
        <taxon>Bacillati</taxon>
        <taxon>Actinomycetota</taxon>
        <taxon>Actinomycetes</taxon>
        <taxon>Micrococcales</taxon>
        <taxon>Micrococcaceae</taxon>
        <taxon>Nesterenkonia</taxon>
    </lineage>
</organism>
<accession>A0A7K1UEG7</accession>
<dbReference type="GO" id="GO:0052689">
    <property type="term" value="F:carboxylic ester hydrolase activity"/>
    <property type="evidence" value="ECO:0007669"/>
    <property type="project" value="TreeGrafter"/>
</dbReference>
<feature type="domain" description="AB hydrolase-1" evidence="2">
    <location>
        <begin position="16"/>
        <end position="248"/>
    </location>
</feature>
<evidence type="ECO:0000313" key="4">
    <source>
        <dbReference type="Proteomes" id="UP000460157"/>
    </source>
</evidence>
<dbReference type="Proteomes" id="UP000460157">
    <property type="component" value="Unassembled WGS sequence"/>
</dbReference>
<comment type="caution">
    <text evidence="3">The sequence shown here is derived from an EMBL/GenBank/DDBJ whole genome shotgun (WGS) entry which is preliminary data.</text>
</comment>
<reference evidence="3 4" key="1">
    <citation type="submission" date="2019-12" db="EMBL/GenBank/DDBJ databases">
        <title>Nesterenkonia muleiensis sp. nov., a novel actinobacterium isolated from sap of Populus euphratica.</title>
        <authorList>
            <person name="Wang R."/>
        </authorList>
    </citation>
    <scope>NUCLEOTIDE SEQUENCE [LARGE SCALE GENOMIC DNA]</scope>
    <source>
        <strain evidence="3 4">F10</strain>
    </source>
</reference>
<protein>
    <submittedName>
        <fullName evidence="3">Alpha/beta fold hydrolase</fullName>
    </submittedName>
</protein>
<dbReference type="PANTHER" id="PTHR46118">
    <property type="entry name" value="PROTEIN ABHD11"/>
    <property type="match status" value="1"/>
</dbReference>
<dbReference type="PANTHER" id="PTHR46118:SF4">
    <property type="entry name" value="PROTEIN ABHD11"/>
    <property type="match status" value="1"/>
</dbReference>
<keyword evidence="4" id="KW-1185">Reference proteome</keyword>
<sequence length="262" mass="28775">MSFSIHTQTVGEAGGVVVFLPGLFGQGRNFSQIAKGLEPEFSSVLVDLPNHGASDWTSSFSYPEMADLVAEHLRTTVAADGPVHLVGHSMGGKVAMVLTLRHPELVQRLVVADISPTQRADMGEFEHLLDALLGLDLEQLSSRGEADEQLQGPIPEDMVRGFLLQSLVRSGDEFLWRPNLRLLRDSLPEIGDFPDISEEAAVEIPVLWIAGADSDYITEADAPAMRRLFPRARLIRIKDAGHWVHSEQPQVFTSVLKTFLSS</sequence>
<proteinExistence type="predicted"/>
<evidence type="ECO:0000313" key="3">
    <source>
        <dbReference type="EMBL" id="MVT24875.1"/>
    </source>
</evidence>
<dbReference type="PRINTS" id="PR00111">
    <property type="entry name" value="ABHYDROLASE"/>
</dbReference>
<dbReference type="Gene3D" id="3.40.50.1820">
    <property type="entry name" value="alpha/beta hydrolase"/>
    <property type="match status" value="1"/>
</dbReference>
<dbReference type="Pfam" id="PF00561">
    <property type="entry name" value="Abhydrolase_1"/>
    <property type="match status" value="1"/>
</dbReference>
<dbReference type="EMBL" id="WRPM01000005">
    <property type="protein sequence ID" value="MVT24875.1"/>
    <property type="molecule type" value="Genomic_DNA"/>
</dbReference>